<feature type="transmembrane region" description="Helical" evidence="7">
    <location>
        <begin position="129"/>
        <end position="149"/>
    </location>
</feature>
<protein>
    <submittedName>
        <fullName evidence="9">Peptide ABC transporter permease</fullName>
    </submittedName>
</protein>
<dbReference type="PANTHER" id="PTHR43163:SF6">
    <property type="entry name" value="DIPEPTIDE TRANSPORT SYSTEM PERMEASE PROTEIN DPPB-RELATED"/>
    <property type="match status" value="1"/>
</dbReference>
<keyword evidence="5 7" id="KW-1133">Transmembrane helix</keyword>
<keyword evidence="6 7" id="KW-0472">Membrane</keyword>
<dbReference type="RefSeq" id="WP_190121935.1">
    <property type="nucleotide sequence ID" value="NZ_BMWG01000002.1"/>
</dbReference>
<dbReference type="InterPro" id="IPR045621">
    <property type="entry name" value="BPD_transp_1_N"/>
</dbReference>
<evidence type="ECO:0000313" key="9">
    <source>
        <dbReference type="EMBL" id="GGZ21764.1"/>
    </source>
</evidence>
<dbReference type="SUPFAM" id="SSF161098">
    <property type="entry name" value="MetI-like"/>
    <property type="match status" value="1"/>
</dbReference>
<evidence type="ECO:0000259" key="8">
    <source>
        <dbReference type="PROSITE" id="PS50928"/>
    </source>
</evidence>
<reference evidence="9" key="2">
    <citation type="submission" date="2020-09" db="EMBL/GenBank/DDBJ databases">
        <authorList>
            <person name="Sun Q."/>
            <person name="Ohkuma M."/>
        </authorList>
    </citation>
    <scope>NUCLEOTIDE SEQUENCE</scope>
    <source>
        <strain evidence="9">JCM 4988</strain>
    </source>
</reference>
<keyword evidence="10" id="KW-1185">Reference proteome</keyword>
<keyword evidence="4 7" id="KW-0812">Transmembrane</keyword>
<gene>
    <name evidence="9" type="ORF">GCM10010387_13620</name>
</gene>
<reference evidence="9" key="1">
    <citation type="journal article" date="2014" name="Int. J. Syst. Evol. Microbiol.">
        <title>Complete genome sequence of Corynebacterium casei LMG S-19264T (=DSM 44701T), isolated from a smear-ripened cheese.</title>
        <authorList>
            <consortium name="US DOE Joint Genome Institute (JGI-PGF)"/>
            <person name="Walter F."/>
            <person name="Albersmeier A."/>
            <person name="Kalinowski J."/>
            <person name="Ruckert C."/>
        </authorList>
    </citation>
    <scope>NUCLEOTIDE SEQUENCE</scope>
    <source>
        <strain evidence="9">JCM 4988</strain>
    </source>
</reference>
<name>A0A918UMS1_9ACTN</name>
<feature type="transmembrane region" description="Helical" evidence="7">
    <location>
        <begin position="161"/>
        <end position="182"/>
    </location>
</feature>
<dbReference type="EMBL" id="BMWG01000002">
    <property type="protein sequence ID" value="GGZ21764.1"/>
    <property type="molecule type" value="Genomic_DNA"/>
</dbReference>
<dbReference type="Gene3D" id="1.10.3720.10">
    <property type="entry name" value="MetI-like"/>
    <property type="match status" value="1"/>
</dbReference>
<proteinExistence type="inferred from homology"/>
<dbReference type="GO" id="GO:0055085">
    <property type="term" value="P:transmembrane transport"/>
    <property type="evidence" value="ECO:0007669"/>
    <property type="project" value="InterPro"/>
</dbReference>
<comment type="similarity">
    <text evidence="7">Belongs to the binding-protein-dependent transport system permease family.</text>
</comment>
<comment type="subcellular location">
    <subcellularLocation>
        <location evidence="1 7">Cell membrane</location>
        <topology evidence="1 7">Multi-pass membrane protein</topology>
    </subcellularLocation>
</comment>
<sequence>MRLPPHPDRPGTTSPKLSAAARASTVAYVLRRCGYFVVVVFSVYTLSFFLLYALPSDPVALMLERRSAGAGGSTSEQVEALRAQYGLDQPLLVRYIETLGQLLSGDPGTSFQSGRPVPEIIGAVAPNTLGLAAGGLVIAIPLSLALALATSWRQGSALHRMLVNVPALVAAVPAFWLGLLLLQLFSFTLGWAPSAGGTGLSALVLPSVALALPVSASLTAVLVRGLDDVQRADFVELLRARGLPWRRVYLAHVARNALLPFVTLAGLTVGGVLVGTVITETVFARAGLGRLLASSVETQDAPVILAIAVLAAVLFAAVNLAVDLLYPILDPRTRHRGSGARA</sequence>
<dbReference type="CDD" id="cd06261">
    <property type="entry name" value="TM_PBP2"/>
    <property type="match status" value="1"/>
</dbReference>
<feature type="transmembrane region" description="Helical" evidence="7">
    <location>
        <begin position="33"/>
        <end position="54"/>
    </location>
</feature>
<accession>A0A918UMS1</accession>
<dbReference type="InterPro" id="IPR035906">
    <property type="entry name" value="MetI-like_sf"/>
</dbReference>
<dbReference type="GO" id="GO:0005886">
    <property type="term" value="C:plasma membrane"/>
    <property type="evidence" value="ECO:0007669"/>
    <property type="project" value="UniProtKB-SubCell"/>
</dbReference>
<dbReference type="InterPro" id="IPR000515">
    <property type="entry name" value="MetI-like"/>
</dbReference>
<evidence type="ECO:0000256" key="6">
    <source>
        <dbReference type="ARBA" id="ARBA00023136"/>
    </source>
</evidence>
<dbReference type="Pfam" id="PF19300">
    <property type="entry name" value="BPD_transp_1_N"/>
    <property type="match status" value="1"/>
</dbReference>
<comment type="caution">
    <text evidence="9">The sequence shown here is derived from an EMBL/GenBank/DDBJ whole genome shotgun (WGS) entry which is preliminary data.</text>
</comment>
<keyword evidence="3" id="KW-1003">Cell membrane</keyword>
<evidence type="ECO:0000256" key="1">
    <source>
        <dbReference type="ARBA" id="ARBA00004651"/>
    </source>
</evidence>
<dbReference type="PANTHER" id="PTHR43163">
    <property type="entry name" value="DIPEPTIDE TRANSPORT SYSTEM PERMEASE PROTEIN DPPB-RELATED"/>
    <property type="match status" value="1"/>
</dbReference>
<dbReference type="PROSITE" id="PS50928">
    <property type="entry name" value="ABC_TM1"/>
    <property type="match status" value="1"/>
</dbReference>
<evidence type="ECO:0000256" key="5">
    <source>
        <dbReference type="ARBA" id="ARBA00022989"/>
    </source>
</evidence>
<dbReference type="Proteomes" id="UP000630936">
    <property type="component" value="Unassembled WGS sequence"/>
</dbReference>
<evidence type="ECO:0000256" key="3">
    <source>
        <dbReference type="ARBA" id="ARBA00022475"/>
    </source>
</evidence>
<organism evidence="9 10">
    <name type="scientific">Streptomyces inusitatus</name>
    <dbReference type="NCBI Taxonomy" id="68221"/>
    <lineage>
        <taxon>Bacteria</taxon>
        <taxon>Bacillati</taxon>
        <taxon>Actinomycetota</taxon>
        <taxon>Actinomycetes</taxon>
        <taxon>Kitasatosporales</taxon>
        <taxon>Streptomycetaceae</taxon>
        <taxon>Streptomyces</taxon>
    </lineage>
</organism>
<evidence type="ECO:0000256" key="2">
    <source>
        <dbReference type="ARBA" id="ARBA00022448"/>
    </source>
</evidence>
<feature type="transmembrane region" description="Helical" evidence="7">
    <location>
        <begin position="303"/>
        <end position="326"/>
    </location>
</feature>
<evidence type="ECO:0000256" key="7">
    <source>
        <dbReference type="RuleBase" id="RU363032"/>
    </source>
</evidence>
<feature type="transmembrane region" description="Helical" evidence="7">
    <location>
        <begin position="202"/>
        <end position="223"/>
    </location>
</feature>
<feature type="domain" description="ABC transmembrane type-1" evidence="8">
    <location>
        <begin position="125"/>
        <end position="326"/>
    </location>
</feature>
<evidence type="ECO:0000313" key="10">
    <source>
        <dbReference type="Proteomes" id="UP000630936"/>
    </source>
</evidence>
<keyword evidence="2 7" id="KW-0813">Transport</keyword>
<evidence type="ECO:0000256" key="4">
    <source>
        <dbReference type="ARBA" id="ARBA00022692"/>
    </source>
</evidence>
<feature type="transmembrane region" description="Helical" evidence="7">
    <location>
        <begin position="257"/>
        <end position="283"/>
    </location>
</feature>
<dbReference type="AlphaFoldDB" id="A0A918UMS1"/>
<dbReference type="Pfam" id="PF00528">
    <property type="entry name" value="BPD_transp_1"/>
    <property type="match status" value="1"/>
</dbReference>